<dbReference type="EMBL" id="BARS01030701">
    <property type="protein sequence ID" value="GAG24883.1"/>
    <property type="molecule type" value="Genomic_DNA"/>
</dbReference>
<sequence>MCARGCQIADACRPGNAAYLAAASCEFGSRAEYAILQEKVALPPGYELIGHELMPACSGRG</sequence>
<comment type="caution">
    <text evidence="1">The sequence shown here is derived from an EMBL/GenBank/DDBJ whole genome shotgun (WGS) entry which is preliminary data.</text>
</comment>
<proteinExistence type="predicted"/>
<protein>
    <submittedName>
        <fullName evidence="1">Uncharacterized protein</fullName>
    </submittedName>
</protein>
<reference evidence="1" key="1">
    <citation type="journal article" date="2014" name="Front. Microbiol.">
        <title>High frequency of phylogenetically diverse reductive dehalogenase-homologous genes in deep subseafloor sedimentary metagenomes.</title>
        <authorList>
            <person name="Kawai M."/>
            <person name="Futagami T."/>
            <person name="Toyoda A."/>
            <person name="Takaki Y."/>
            <person name="Nishi S."/>
            <person name="Hori S."/>
            <person name="Arai W."/>
            <person name="Tsubouchi T."/>
            <person name="Morono Y."/>
            <person name="Uchiyama I."/>
            <person name="Ito T."/>
            <person name="Fujiyama A."/>
            <person name="Inagaki F."/>
            <person name="Takami H."/>
        </authorList>
    </citation>
    <scope>NUCLEOTIDE SEQUENCE</scope>
    <source>
        <strain evidence="1">Expedition CK06-06</strain>
    </source>
</reference>
<organism evidence="1">
    <name type="scientific">marine sediment metagenome</name>
    <dbReference type="NCBI Taxonomy" id="412755"/>
    <lineage>
        <taxon>unclassified sequences</taxon>
        <taxon>metagenomes</taxon>
        <taxon>ecological metagenomes</taxon>
    </lineage>
</organism>
<name>X0WK50_9ZZZZ</name>
<evidence type="ECO:0000313" key="1">
    <source>
        <dbReference type="EMBL" id="GAG24883.1"/>
    </source>
</evidence>
<dbReference type="PROSITE" id="PS51257">
    <property type="entry name" value="PROKAR_LIPOPROTEIN"/>
    <property type="match status" value="1"/>
</dbReference>
<gene>
    <name evidence="1" type="ORF">S01H1_47864</name>
</gene>
<accession>X0WK50</accession>
<dbReference type="AlphaFoldDB" id="X0WK50"/>